<evidence type="ECO:0000256" key="2">
    <source>
        <dbReference type="ARBA" id="ARBA00022771"/>
    </source>
</evidence>
<proteinExistence type="predicted"/>
<gene>
    <name evidence="6" type="ORF">PIB30_016543</name>
</gene>
<evidence type="ECO:0000256" key="3">
    <source>
        <dbReference type="ARBA" id="ARBA00022833"/>
    </source>
</evidence>
<evidence type="ECO:0000313" key="6">
    <source>
        <dbReference type="EMBL" id="MED6119953.1"/>
    </source>
</evidence>
<keyword evidence="1" id="KW-0479">Metal-binding</keyword>
<evidence type="ECO:0000259" key="5">
    <source>
        <dbReference type="Pfam" id="PF02892"/>
    </source>
</evidence>
<reference evidence="6 7" key="1">
    <citation type="journal article" date="2023" name="Plants (Basel)">
        <title>Bridging the Gap: Combining Genomics and Transcriptomics Approaches to Understand Stylosanthes scabra, an Orphan Legume from the Brazilian Caatinga.</title>
        <authorList>
            <person name="Ferreira-Neto J.R.C."/>
            <person name="da Silva M.D."/>
            <person name="Binneck E."/>
            <person name="de Melo N.F."/>
            <person name="da Silva R.H."/>
            <person name="de Melo A.L.T.M."/>
            <person name="Pandolfi V."/>
            <person name="Bustamante F.O."/>
            <person name="Brasileiro-Vidal A.C."/>
            <person name="Benko-Iseppon A.M."/>
        </authorList>
    </citation>
    <scope>NUCLEOTIDE SEQUENCE [LARGE SCALE GENOMIC DNA]</scope>
    <source>
        <tissue evidence="6">Leaves</tissue>
    </source>
</reference>
<accession>A0ABU6R7M3</accession>
<dbReference type="InterPro" id="IPR003656">
    <property type="entry name" value="Znf_BED"/>
</dbReference>
<evidence type="ECO:0000313" key="7">
    <source>
        <dbReference type="Proteomes" id="UP001341840"/>
    </source>
</evidence>
<feature type="domain" description="BED-type" evidence="5">
    <location>
        <begin position="35"/>
        <end position="63"/>
    </location>
</feature>
<keyword evidence="7" id="KW-1185">Reference proteome</keyword>
<evidence type="ECO:0000256" key="1">
    <source>
        <dbReference type="ARBA" id="ARBA00022723"/>
    </source>
</evidence>
<dbReference type="Proteomes" id="UP001341840">
    <property type="component" value="Unassembled WGS sequence"/>
</dbReference>
<name>A0ABU6R7M3_9FABA</name>
<comment type="caution">
    <text evidence="6">The sequence shown here is derived from an EMBL/GenBank/DDBJ whole genome shotgun (WGS) entry which is preliminary data.</text>
</comment>
<keyword evidence="3" id="KW-0862">Zinc</keyword>
<evidence type="ECO:0000256" key="4">
    <source>
        <dbReference type="SAM" id="MobiDB-lite"/>
    </source>
</evidence>
<keyword evidence="2" id="KW-0863">Zinc-finger</keyword>
<dbReference type="EMBL" id="JASCZI010030255">
    <property type="protein sequence ID" value="MED6119953.1"/>
    <property type="molecule type" value="Genomic_DNA"/>
</dbReference>
<organism evidence="6 7">
    <name type="scientific">Stylosanthes scabra</name>
    <dbReference type="NCBI Taxonomy" id="79078"/>
    <lineage>
        <taxon>Eukaryota</taxon>
        <taxon>Viridiplantae</taxon>
        <taxon>Streptophyta</taxon>
        <taxon>Embryophyta</taxon>
        <taxon>Tracheophyta</taxon>
        <taxon>Spermatophyta</taxon>
        <taxon>Magnoliopsida</taxon>
        <taxon>eudicotyledons</taxon>
        <taxon>Gunneridae</taxon>
        <taxon>Pentapetalae</taxon>
        <taxon>rosids</taxon>
        <taxon>fabids</taxon>
        <taxon>Fabales</taxon>
        <taxon>Fabaceae</taxon>
        <taxon>Papilionoideae</taxon>
        <taxon>50 kb inversion clade</taxon>
        <taxon>dalbergioids sensu lato</taxon>
        <taxon>Dalbergieae</taxon>
        <taxon>Pterocarpus clade</taxon>
        <taxon>Stylosanthes</taxon>
    </lineage>
</organism>
<protein>
    <recommendedName>
        <fullName evidence="5">BED-type domain-containing protein</fullName>
    </recommendedName>
</protein>
<feature type="region of interest" description="Disordered" evidence="4">
    <location>
        <begin position="1"/>
        <end position="34"/>
    </location>
</feature>
<sequence length="112" mass="12273">MASNDDNGGNNIGAETIGGGASKKIAKNAPGNRSDKAWKHGISVDGDAKKIKCKYCDKVVTEKTVDYSLEDLNSNEEWIVEDENEMESLEEVDTQIDINLPPKEMEVKMVAL</sequence>
<dbReference type="Pfam" id="PF02892">
    <property type="entry name" value="zf-BED"/>
    <property type="match status" value="1"/>
</dbReference>